<dbReference type="PROSITE" id="PS50192">
    <property type="entry name" value="T_SNARE"/>
    <property type="match status" value="1"/>
</dbReference>
<dbReference type="CDD" id="cd06225">
    <property type="entry name" value="HAMP"/>
    <property type="match status" value="1"/>
</dbReference>
<accession>A0A1M2UWG2</accession>
<dbReference type="FunFam" id="1.10.287.950:FF:000001">
    <property type="entry name" value="Methyl-accepting chemotaxis sensory transducer"/>
    <property type="match status" value="1"/>
</dbReference>
<evidence type="ECO:0000256" key="9">
    <source>
        <dbReference type="SAM" id="Coils"/>
    </source>
</evidence>
<keyword evidence="2" id="KW-1003">Cell membrane</keyword>
<dbReference type="Gene3D" id="1.10.287.950">
    <property type="entry name" value="Methyl-accepting chemotaxis protein"/>
    <property type="match status" value="1"/>
</dbReference>
<feature type="coiled-coil region" evidence="9">
    <location>
        <begin position="449"/>
        <end position="476"/>
    </location>
</feature>
<evidence type="ECO:0000256" key="4">
    <source>
        <dbReference type="ARBA" id="ARBA00022989"/>
    </source>
</evidence>
<comment type="caution">
    <text evidence="14">The sequence shown here is derived from an EMBL/GenBank/DDBJ whole genome shotgun (WGS) entry which is preliminary data.</text>
</comment>
<dbReference type="SMART" id="SM00304">
    <property type="entry name" value="HAMP"/>
    <property type="match status" value="1"/>
</dbReference>
<dbReference type="SUPFAM" id="SSF58104">
    <property type="entry name" value="Methyl-accepting chemotaxis protein (MCP) signaling domain"/>
    <property type="match status" value="1"/>
</dbReference>
<dbReference type="AlphaFoldDB" id="A0A1M2UWG2"/>
<evidence type="ECO:0000256" key="5">
    <source>
        <dbReference type="ARBA" id="ARBA00023136"/>
    </source>
</evidence>
<dbReference type="Proteomes" id="UP000183986">
    <property type="component" value="Unassembled WGS sequence"/>
</dbReference>
<dbReference type="InterPro" id="IPR000727">
    <property type="entry name" value="T_SNARE_dom"/>
</dbReference>
<keyword evidence="6 8" id="KW-0807">Transducer</keyword>
<evidence type="ECO:0000256" key="7">
    <source>
        <dbReference type="ARBA" id="ARBA00029447"/>
    </source>
</evidence>
<comment type="subcellular location">
    <subcellularLocation>
        <location evidence="1">Cell inner membrane</location>
        <topology evidence="1">Multi-pass membrane protein</topology>
    </subcellularLocation>
</comment>
<dbReference type="PROSITE" id="PS50885">
    <property type="entry name" value="HAMP"/>
    <property type="match status" value="1"/>
</dbReference>
<dbReference type="Pfam" id="PF00672">
    <property type="entry name" value="HAMP"/>
    <property type="match status" value="1"/>
</dbReference>
<keyword evidence="4 10" id="KW-1133">Transmembrane helix</keyword>
<evidence type="ECO:0000256" key="8">
    <source>
        <dbReference type="PROSITE-ProRule" id="PRU00284"/>
    </source>
</evidence>
<feature type="transmembrane region" description="Helical" evidence="10">
    <location>
        <begin position="13"/>
        <end position="33"/>
    </location>
</feature>
<dbReference type="InterPro" id="IPR003660">
    <property type="entry name" value="HAMP_dom"/>
</dbReference>
<organism evidence="14 15">
    <name type="scientific">Marinobacter nauticus</name>
    <name type="common">Marinobacter hydrocarbonoclasticus</name>
    <name type="synonym">Marinobacter aquaeolei</name>
    <dbReference type="NCBI Taxonomy" id="2743"/>
    <lineage>
        <taxon>Bacteria</taxon>
        <taxon>Pseudomonadati</taxon>
        <taxon>Pseudomonadota</taxon>
        <taxon>Gammaproteobacteria</taxon>
        <taxon>Pseudomonadales</taxon>
        <taxon>Marinobacteraceae</taxon>
        <taxon>Marinobacter</taxon>
    </lineage>
</organism>
<evidence type="ECO:0000256" key="2">
    <source>
        <dbReference type="ARBA" id="ARBA00022519"/>
    </source>
</evidence>
<evidence type="ECO:0000313" key="15">
    <source>
        <dbReference type="Proteomes" id="UP000183986"/>
    </source>
</evidence>
<feature type="coiled-coil region" evidence="9">
    <location>
        <begin position="80"/>
        <end position="107"/>
    </location>
</feature>
<evidence type="ECO:0000313" key="14">
    <source>
        <dbReference type="EMBL" id="OJS99681.1"/>
    </source>
</evidence>
<feature type="domain" description="HAMP" evidence="13">
    <location>
        <begin position="214"/>
        <end position="268"/>
    </location>
</feature>
<reference evidence="14" key="1">
    <citation type="submission" date="2016-11" db="EMBL/GenBank/DDBJ databases">
        <title>Draft Genome Sequence of Marinobacter hydrocarbonoclasticus strain STW2, a polyaromatic aromatic hydrocarbon degrading and denitrifying bacterium from rhizosphere of Seagrass Enhalus acodoides.</title>
        <authorList>
            <person name="Ling J."/>
            <person name="Dong J."/>
        </authorList>
    </citation>
    <scope>NUCLEOTIDE SEQUENCE [LARGE SCALE GENOMIC DNA]</scope>
    <source>
        <strain evidence="14">STW2</strain>
    </source>
</reference>
<keyword evidence="3 10" id="KW-0812">Transmembrane</keyword>
<dbReference type="SMART" id="SM00283">
    <property type="entry name" value="MA"/>
    <property type="match status" value="1"/>
</dbReference>
<keyword evidence="15" id="KW-1185">Reference proteome</keyword>
<dbReference type="GO" id="GO:0006935">
    <property type="term" value="P:chemotaxis"/>
    <property type="evidence" value="ECO:0007669"/>
    <property type="project" value="InterPro"/>
</dbReference>
<dbReference type="PANTHER" id="PTHR32089">
    <property type="entry name" value="METHYL-ACCEPTING CHEMOTAXIS PROTEIN MCPB"/>
    <property type="match status" value="1"/>
</dbReference>
<gene>
    <name evidence="14" type="ORF">BEE62_06035</name>
</gene>
<dbReference type="PROSITE" id="PS50111">
    <property type="entry name" value="CHEMOTAXIS_TRANSDUC_2"/>
    <property type="match status" value="1"/>
</dbReference>
<dbReference type="GO" id="GO:0005886">
    <property type="term" value="C:plasma membrane"/>
    <property type="evidence" value="ECO:0007669"/>
    <property type="project" value="UniProtKB-SubCell"/>
</dbReference>
<comment type="similarity">
    <text evidence="7">Belongs to the methyl-accepting chemotaxis (MCP) protein family.</text>
</comment>
<sequence>MNVLNNLGLRTKIALPFFITALALVVAGGFGMLTAKNLVESTEDIAVTFLPSVAEILNGDRDLYQALVAQMMVVDQTLNGEDTTDAVADFEENVEQARRRYTDSVARLRGTGISSVTGGFDQAFDQWERSARQVLALAERGDGARARNLAATETIGLFQQLRAFYDRAEGHAEERAQSRYAEARAEGTSSTVTITVITVAAIVISIALFLIFLRLIIRSIQALRSQLDNIAQGEGDLTQRIPVAVEDDLGQLARSFNQVLENLQGMIGSIQTLSRDLGQGATELASAARDNNEGVTRQTDSISMVATAINEMQSAIEEVAGNASRAAEITREADLKGQNSAEIIRSSSKQVHRLAAQISKAVGVIRKLSDDSDNITSVLDVIRGIAEQTNLLALNAAIEAARAGEQGRGFAVVADEVRTLAQRTQQSTEDIQTMITALQTGVSDVVSVMETGSKEAAETEKLATEAEQELQAIVEAISNITDVNTSVASATEEQTQVVDEINRSITDINDLAAASAERSRAIDGISKSLAGYASELEQQTGRFRV</sequence>
<name>A0A1M2UWG2_MARNT</name>
<dbReference type="OrthoDB" id="49457at2"/>
<evidence type="ECO:0000259" key="13">
    <source>
        <dbReference type="PROSITE" id="PS50885"/>
    </source>
</evidence>
<feature type="domain" description="T-SNARE coiled-coil homology" evidence="12">
    <location>
        <begin position="460"/>
        <end position="522"/>
    </location>
</feature>
<dbReference type="EMBL" id="MPKY01000001">
    <property type="protein sequence ID" value="OJS99681.1"/>
    <property type="molecule type" value="Genomic_DNA"/>
</dbReference>
<feature type="domain" description="Methyl-accepting transducer" evidence="11">
    <location>
        <begin position="273"/>
        <end position="509"/>
    </location>
</feature>
<evidence type="ECO:0000256" key="3">
    <source>
        <dbReference type="ARBA" id="ARBA00022692"/>
    </source>
</evidence>
<feature type="transmembrane region" description="Helical" evidence="10">
    <location>
        <begin position="194"/>
        <end position="217"/>
    </location>
</feature>
<dbReference type="InterPro" id="IPR004090">
    <property type="entry name" value="Chemotax_Me-accpt_rcpt"/>
</dbReference>
<evidence type="ECO:0000259" key="12">
    <source>
        <dbReference type="PROSITE" id="PS50192"/>
    </source>
</evidence>
<dbReference type="InterPro" id="IPR004089">
    <property type="entry name" value="MCPsignal_dom"/>
</dbReference>
<dbReference type="Pfam" id="PF12729">
    <property type="entry name" value="4HB_MCP_1"/>
    <property type="match status" value="1"/>
</dbReference>
<dbReference type="PRINTS" id="PR00260">
    <property type="entry name" value="CHEMTRNSDUCR"/>
</dbReference>
<evidence type="ECO:0000256" key="1">
    <source>
        <dbReference type="ARBA" id="ARBA00004429"/>
    </source>
</evidence>
<dbReference type="CDD" id="cd11386">
    <property type="entry name" value="MCP_signal"/>
    <property type="match status" value="1"/>
</dbReference>
<protein>
    <submittedName>
        <fullName evidence="14">Chemotaxis protein</fullName>
    </submittedName>
</protein>
<keyword evidence="9" id="KW-0175">Coiled coil</keyword>
<dbReference type="GO" id="GO:0004888">
    <property type="term" value="F:transmembrane signaling receptor activity"/>
    <property type="evidence" value="ECO:0007669"/>
    <property type="project" value="InterPro"/>
</dbReference>
<evidence type="ECO:0000256" key="10">
    <source>
        <dbReference type="SAM" id="Phobius"/>
    </source>
</evidence>
<proteinExistence type="inferred from homology"/>
<evidence type="ECO:0000256" key="6">
    <source>
        <dbReference type="ARBA" id="ARBA00023224"/>
    </source>
</evidence>
<evidence type="ECO:0000259" key="11">
    <source>
        <dbReference type="PROSITE" id="PS50111"/>
    </source>
</evidence>
<dbReference type="Pfam" id="PF00015">
    <property type="entry name" value="MCPsignal"/>
    <property type="match status" value="1"/>
</dbReference>
<dbReference type="RefSeq" id="WP_072676671.1">
    <property type="nucleotide sequence ID" value="NZ_MPKY01000001.1"/>
</dbReference>
<dbReference type="InterPro" id="IPR024478">
    <property type="entry name" value="HlyB_4HB_MCP"/>
</dbReference>
<keyword evidence="5 10" id="KW-0472">Membrane</keyword>
<dbReference type="PANTHER" id="PTHR32089:SF119">
    <property type="entry name" value="METHYL-ACCEPTING CHEMOTAXIS PROTEIN CTPL"/>
    <property type="match status" value="1"/>
</dbReference>
<dbReference type="GO" id="GO:0007165">
    <property type="term" value="P:signal transduction"/>
    <property type="evidence" value="ECO:0007669"/>
    <property type="project" value="UniProtKB-KW"/>
</dbReference>
<keyword evidence="2" id="KW-0997">Cell inner membrane</keyword>